<dbReference type="InterPro" id="IPR045931">
    <property type="entry name" value="DUF6350"/>
</dbReference>
<keyword evidence="2" id="KW-1133">Transmembrane helix</keyword>
<proteinExistence type="predicted"/>
<feature type="transmembrane region" description="Helical" evidence="2">
    <location>
        <begin position="205"/>
        <end position="225"/>
    </location>
</feature>
<feature type="transmembrane region" description="Helical" evidence="2">
    <location>
        <begin position="305"/>
        <end position="328"/>
    </location>
</feature>
<feature type="transmembrane region" description="Helical" evidence="2">
    <location>
        <begin position="46"/>
        <end position="65"/>
    </location>
</feature>
<sequence>MRPHARHRWTMEAMTTLLDRRVPRPDEQAPVTAADLLPLLPAAVRAAGWSLLVVVVGAVVAWTAATATSAPLSASLRVGTDLWLLAHGADVVVTGGRVGIVPLGITALAVVTAARQVRRWAEDQVAAERPLPWGRAAGVFAAGYALVAALVALVSGTPAAAVDPPAAALGGAVLAAAVLGGCALRWDPDVAALVPGWLRRCARPAAAAVTLLLAAGAALVAVALVASHERVLLLHEALGPGLVGGLLLTAAQALLLPDLAVWGVAWLTGTGFALGTSTAVTPAAVQVGALPALPVLGAVPQPGPLPAPFAAVVLLPVLVGVLAALLAFRRDGTPATAGERLAVVGGAGALTGTVVGVLSWLASGPAGPGRMAEVGPEPLLAAVAAGAEVSLGMLLAVGGAAAVARYGPRRVPHRLTAPLPGGTLSGRAPRGEAAAGASAAGPESAEGSLRARWQDLRGRSSKRP</sequence>
<feature type="transmembrane region" description="Helical" evidence="2">
    <location>
        <begin position="85"/>
        <end position="112"/>
    </location>
</feature>
<reference evidence="3 4" key="1">
    <citation type="submission" date="2018-02" db="EMBL/GenBank/DDBJ databases">
        <title>Genomic Encyclopedia of Archaeal and Bacterial Type Strains, Phase II (KMG-II): from individual species to whole genera.</title>
        <authorList>
            <person name="Goeker M."/>
        </authorList>
    </citation>
    <scope>NUCLEOTIDE SEQUENCE [LARGE SCALE GENOMIC DNA]</scope>
    <source>
        <strain evidence="3 4">DSM 22857</strain>
    </source>
</reference>
<comment type="caution">
    <text evidence="3">The sequence shown here is derived from an EMBL/GenBank/DDBJ whole genome shotgun (WGS) entry which is preliminary data.</text>
</comment>
<accession>A0A2S6IU94</accession>
<evidence type="ECO:0000256" key="1">
    <source>
        <dbReference type="SAM" id="MobiDB-lite"/>
    </source>
</evidence>
<dbReference type="Proteomes" id="UP000239485">
    <property type="component" value="Unassembled WGS sequence"/>
</dbReference>
<evidence type="ECO:0000313" key="4">
    <source>
        <dbReference type="Proteomes" id="UP000239485"/>
    </source>
</evidence>
<dbReference type="AlphaFoldDB" id="A0A2S6IU94"/>
<feature type="transmembrane region" description="Helical" evidence="2">
    <location>
        <begin position="166"/>
        <end position="184"/>
    </location>
</feature>
<feature type="transmembrane region" description="Helical" evidence="2">
    <location>
        <begin position="133"/>
        <end position="154"/>
    </location>
</feature>
<feature type="compositionally biased region" description="Low complexity" evidence="1">
    <location>
        <begin position="425"/>
        <end position="448"/>
    </location>
</feature>
<keyword evidence="2" id="KW-0812">Transmembrane</keyword>
<organism evidence="3 4">
    <name type="scientific">Kineococcus xinjiangensis</name>
    <dbReference type="NCBI Taxonomy" id="512762"/>
    <lineage>
        <taxon>Bacteria</taxon>
        <taxon>Bacillati</taxon>
        <taxon>Actinomycetota</taxon>
        <taxon>Actinomycetes</taxon>
        <taxon>Kineosporiales</taxon>
        <taxon>Kineosporiaceae</taxon>
        <taxon>Kineococcus</taxon>
    </lineage>
</organism>
<dbReference type="EMBL" id="PTJD01000003">
    <property type="protein sequence ID" value="PPK97626.1"/>
    <property type="molecule type" value="Genomic_DNA"/>
</dbReference>
<evidence type="ECO:0000256" key="2">
    <source>
        <dbReference type="SAM" id="Phobius"/>
    </source>
</evidence>
<keyword evidence="4" id="KW-1185">Reference proteome</keyword>
<evidence type="ECO:0000313" key="3">
    <source>
        <dbReference type="EMBL" id="PPK97626.1"/>
    </source>
</evidence>
<feature type="transmembrane region" description="Helical" evidence="2">
    <location>
        <begin position="340"/>
        <end position="362"/>
    </location>
</feature>
<feature type="transmembrane region" description="Helical" evidence="2">
    <location>
        <begin position="382"/>
        <end position="404"/>
    </location>
</feature>
<feature type="region of interest" description="Disordered" evidence="1">
    <location>
        <begin position="412"/>
        <end position="464"/>
    </location>
</feature>
<dbReference type="Pfam" id="PF19877">
    <property type="entry name" value="DUF6350"/>
    <property type="match status" value="1"/>
</dbReference>
<feature type="transmembrane region" description="Helical" evidence="2">
    <location>
        <begin position="263"/>
        <end position="285"/>
    </location>
</feature>
<feature type="transmembrane region" description="Helical" evidence="2">
    <location>
        <begin position="237"/>
        <end position="256"/>
    </location>
</feature>
<keyword evidence="2" id="KW-0472">Membrane</keyword>
<protein>
    <submittedName>
        <fullName evidence="3">Uncharacterized protein</fullName>
    </submittedName>
</protein>
<name>A0A2S6IU94_9ACTN</name>
<gene>
    <name evidence="3" type="ORF">CLV92_103160</name>
</gene>